<dbReference type="InterPro" id="IPR048454">
    <property type="entry name" value="YetF_N"/>
</dbReference>
<comment type="subcellular location">
    <subcellularLocation>
        <location evidence="1">Cell membrane</location>
        <topology evidence="1">Multi-pass membrane protein</topology>
    </subcellularLocation>
</comment>
<dbReference type="PANTHER" id="PTHR34582:SF7">
    <property type="entry name" value="UPF0702 TRANSMEMBRANE PROTEIN YDFS"/>
    <property type="match status" value="1"/>
</dbReference>
<feature type="transmembrane region" description="Helical" evidence="7">
    <location>
        <begin position="6"/>
        <end position="26"/>
    </location>
</feature>
<dbReference type="InterPro" id="IPR007353">
    <property type="entry name" value="DUF421"/>
</dbReference>
<evidence type="ECO:0000313" key="11">
    <source>
        <dbReference type="Proteomes" id="UP000683246"/>
    </source>
</evidence>
<protein>
    <submittedName>
        <fullName evidence="10">DUF421 domain-containing protein</fullName>
    </submittedName>
</protein>
<gene>
    <name evidence="10" type="ORF">HZI73_15210</name>
</gene>
<evidence type="ECO:0000256" key="5">
    <source>
        <dbReference type="ARBA" id="ARBA00022989"/>
    </source>
</evidence>
<evidence type="ECO:0000256" key="6">
    <source>
        <dbReference type="ARBA" id="ARBA00023136"/>
    </source>
</evidence>
<keyword evidence="3" id="KW-1003">Cell membrane</keyword>
<feature type="domain" description="YetF-like N-terminal transmembrane" evidence="9">
    <location>
        <begin position="8"/>
        <end position="79"/>
    </location>
</feature>
<accession>A0A8J8ML67</accession>
<evidence type="ECO:0000313" key="10">
    <source>
        <dbReference type="EMBL" id="QUI23551.1"/>
    </source>
</evidence>
<evidence type="ECO:0000256" key="3">
    <source>
        <dbReference type="ARBA" id="ARBA00022475"/>
    </source>
</evidence>
<dbReference type="EMBL" id="CP058649">
    <property type="protein sequence ID" value="QUI23551.1"/>
    <property type="molecule type" value="Genomic_DNA"/>
</dbReference>
<dbReference type="Proteomes" id="UP000683246">
    <property type="component" value="Chromosome"/>
</dbReference>
<feature type="transmembrane region" description="Helical" evidence="7">
    <location>
        <begin position="58"/>
        <end position="76"/>
    </location>
</feature>
<feature type="transmembrane region" description="Helical" evidence="7">
    <location>
        <begin position="33"/>
        <end position="52"/>
    </location>
</feature>
<sequence length="232" mass="26363">MNEGLVVVVRGIIGFISLLIFTRFLGKQQISQLSLFEYVLGITIGSMASTLTTDLSSAAWPHWVGLVVWAFMVYLFQVITNRFPRASTYINGRPQVLIANGKIMEETLKKIRYSLYDLLEQLRGNNVFDIGKVEFAVLETNGKLTVLLKSQEQPLTPKVMKIQTEYEGLSTQLIYNGIILNHNLVKVNLDHRWLEQQLLNKGIRSITEVYTAMLNSAGDLYIDLYADHAYDK</sequence>
<proteinExistence type="inferred from homology"/>
<name>A0A8J8ML67_9FIRM</name>
<keyword evidence="6 7" id="KW-0472">Membrane</keyword>
<dbReference type="KEGG" id="vpy:HZI73_15210"/>
<evidence type="ECO:0000256" key="2">
    <source>
        <dbReference type="ARBA" id="ARBA00006448"/>
    </source>
</evidence>
<keyword evidence="11" id="KW-1185">Reference proteome</keyword>
<dbReference type="InterPro" id="IPR023090">
    <property type="entry name" value="UPF0702_alpha/beta_dom_sf"/>
</dbReference>
<dbReference type="PANTHER" id="PTHR34582">
    <property type="entry name" value="UPF0702 TRANSMEMBRANE PROTEIN YCAP"/>
    <property type="match status" value="1"/>
</dbReference>
<evidence type="ECO:0000259" key="9">
    <source>
        <dbReference type="Pfam" id="PF20730"/>
    </source>
</evidence>
<dbReference type="GO" id="GO:0005886">
    <property type="term" value="C:plasma membrane"/>
    <property type="evidence" value="ECO:0007669"/>
    <property type="project" value="UniProtKB-SubCell"/>
</dbReference>
<evidence type="ECO:0000256" key="7">
    <source>
        <dbReference type="SAM" id="Phobius"/>
    </source>
</evidence>
<reference evidence="10" key="1">
    <citation type="submission" date="2020-07" db="EMBL/GenBank/DDBJ databases">
        <title>Vallitalea pronyensis genome.</title>
        <authorList>
            <person name="Postec A."/>
        </authorList>
    </citation>
    <scope>NUCLEOTIDE SEQUENCE</scope>
    <source>
        <strain evidence="10">FatNI3</strain>
    </source>
</reference>
<comment type="similarity">
    <text evidence="2">Belongs to the UPF0702 family.</text>
</comment>
<keyword evidence="4 7" id="KW-0812">Transmembrane</keyword>
<evidence type="ECO:0000256" key="4">
    <source>
        <dbReference type="ARBA" id="ARBA00022692"/>
    </source>
</evidence>
<dbReference type="Pfam" id="PF20730">
    <property type="entry name" value="YetF_N"/>
    <property type="match status" value="1"/>
</dbReference>
<feature type="domain" description="YetF C-terminal" evidence="8">
    <location>
        <begin position="83"/>
        <end position="214"/>
    </location>
</feature>
<dbReference type="RefSeq" id="WP_212694236.1">
    <property type="nucleotide sequence ID" value="NZ_CP058649.1"/>
</dbReference>
<dbReference type="AlphaFoldDB" id="A0A8J8ML67"/>
<evidence type="ECO:0000259" key="8">
    <source>
        <dbReference type="Pfam" id="PF04239"/>
    </source>
</evidence>
<dbReference type="Gene3D" id="3.30.240.20">
    <property type="entry name" value="bsu07140 like domains"/>
    <property type="match status" value="2"/>
</dbReference>
<organism evidence="10 11">
    <name type="scientific">Vallitalea pronyensis</name>
    <dbReference type="NCBI Taxonomy" id="1348613"/>
    <lineage>
        <taxon>Bacteria</taxon>
        <taxon>Bacillati</taxon>
        <taxon>Bacillota</taxon>
        <taxon>Clostridia</taxon>
        <taxon>Lachnospirales</taxon>
        <taxon>Vallitaleaceae</taxon>
        <taxon>Vallitalea</taxon>
    </lineage>
</organism>
<dbReference type="Pfam" id="PF04239">
    <property type="entry name" value="DUF421"/>
    <property type="match status" value="1"/>
</dbReference>
<evidence type="ECO:0000256" key="1">
    <source>
        <dbReference type="ARBA" id="ARBA00004651"/>
    </source>
</evidence>
<keyword evidence="5 7" id="KW-1133">Transmembrane helix</keyword>